<dbReference type="InterPro" id="IPR023550">
    <property type="entry name" value="PKHD_hydroxylase"/>
</dbReference>
<feature type="binding site" evidence="7">
    <location>
        <position position="99"/>
    </location>
    <ligand>
        <name>Fe cation</name>
        <dbReference type="ChEBI" id="CHEBI:24875"/>
    </ligand>
</feature>
<dbReference type="InterPro" id="IPR006620">
    <property type="entry name" value="Pro_4_hyd_alph"/>
</dbReference>
<keyword evidence="3 7" id="KW-0847">Vitamin C</keyword>
<dbReference type="HAMAP" id="MF_00657">
    <property type="entry name" value="Hydroxyl_YbiX"/>
    <property type="match status" value="1"/>
</dbReference>
<evidence type="ECO:0000256" key="5">
    <source>
        <dbReference type="ARBA" id="ARBA00023002"/>
    </source>
</evidence>
<dbReference type="Gene3D" id="2.60.120.620">
    <property type="entry name" value="q2cbj1_9rhob like domain"/>
    <property type="match status" value="1"/>
</dbReference>
<evidence type="ECO:0000256" key="6">
    <source>
        <dbReference type="ARBA" id="ARBA00023004"/>
    </source>
</evidence>
<evidence type="ECO:0000313" key="10">
    <source>
        <dbReference type="Proteomes" id="UP000672097"/>
    </source>
</evidence>
<gene>
    <name evidence="9" type="ORF">KAK11_15160</name>
</gene>
<evidence type="ECO:0000256" key="3">
    <source>
        <dbReference type="ARBA" id="ARBA00022896"/>
    </source>
</evidence>
<dbReference type="EMBL" id="JAGQDG010000005">
    <property type="protein sequence ID" value="MBQ0936670.1"/>
    <property type="molecule type" value="Genomic_DNA"/>
</dbReference>
<dbReference type="Proteomes" id="UP000672097">
    <property type="component" value="Unassembled WGS sequence"/>
</dbReference>
<dbReference type="Gene3D" id="4.10.860.20">
    <property type="entry name" value="Rabenosyn, Rab binding domain"/>
    <property type="match status" value="1"/>
</dbReference>
<feature type="binding site" evidence="7">
    <location>
        <position position="97"/>
    </location>
    <ligand>
        <name>Fe cation</name>
        <dbReference type="ChEBI" id="CHEBI:24875"/>
    </ligand>
</feature>
<comment type="cofactor">
    <cofactor evidence="7">
        <name>Fe(2+)</name>
        <dbReference type="ChEBI" id="CHEBI:29033"/>
    </cofactor>
    <text evidence="7">Binds 1 Fe(2+) ion per subunit.</text>
</comment>
<dbReference type="GO" id="GO:0051213">
    <property type="term" value="F:dioxygenase activity"/>
    <property type="evidence" value="ECO:0007669"/>
    <property type="project" value="UniProtKB-KW"/>
</dbReference>
<dbReference type="SMART" id="SM00702">
    <property type="entry name" value="P4Hc"/>
    <property type="match status" value="1"/>
</dbReference>
<dbReference type="PROSITE" id="PS51471">
    <property type="entry name" value="FE2OG_OXY"/>
    <property type="match status" value="1"/>
</dbReference>
<dbReference type="NCBIfam" id="NF003975">
    <property type="entry name" value="PRK05467.1-4"/>
    <property type="match status" value="1"/>
</dbReference>
<evidence type="ECO:0000256" key="4">
    <source>
        <dbReference type="ARBA" id="ARBA00022964"/>
    </source>
</evidence>
<feature type="binding site" evidence="7">
    <location>
        <position position="173"/>
    </location>
    <ligand>
        <name>2-oxoglutarate</name>
        <dbReference type="ChEBI" id="CHEBI:16810"/>
    </ligand>
</feature>
<evidence type="ECO:0000256" key="2">
    <source>
        <dbReference type="ARBA" id="ARBA00022723"/>
    </source>
</evidence>
<evidence type="ECO:0000256" key="7">
    <source>
        <dbReference type="HAMAP-Rule" id="MF_00657"/>
    </source>
</evidence>
<dbReference type="PANTHER" id="PTHR41536:SF1">
    <property type="entry name" value="PKHD-TYPE HYDROXYLASE YBIX"/>
    <property type="match status" value="1"/>
</dbReference>
<organism evidence="9 10">
    <name type="scientific">Ideonella paludis</name>
    <dbReference type="NCBI Taxonomy" id="1233411"/>
    <lineage>
        <taxon>Bacteria</taxon>
        <taxon>Pseudomonadati</taxon>
        <taxon>Pseudomonadota</taxon>
        <taxon>Betaproteobacteria</taxon>
        <taxon>Burkholderiales</taxon>
        <taxon>Sphaerotilaceae</taxon>
        <taxon>Ideonella</taxon>
    </lineage>
</organism>
<keyword evidence="5 7" id="KW-0560">Oxidoreductase</keyword>
<keyword evidence="6 7" id="KW-0408">Iron</keyword>
<dbReference type="InterPro" id="IPR041097">
    <property type="entry name" value="PKHD_C"/>
</dbReference>
<protein>
    <submittedName>
        <fullName evidence="9">Fe2+-dependent dioxygenase</fullName>
    </submittedName>
</protein>
<evidence type="ECO:0000256" key="1">
    <source>
        <dbReference type="ARBA" id="ARBA00001961"/>
    </source>
</evidence>
<dbReference type="NCBIfam" id="NF003974">
    <property type="entry name" value="PRK05467.1-3"/>
    <property type="match status" value="1"/>
</dbReference>
<comment type="caution">
    <text evidence="9">The sequence shown here is derived from an EMBL/GenBank/DDBJ whole genome shotgun (WGS) entry which is preliminary data.</text>
</comment>
<sequence length="230" mass="25495">MMLHIPQVLSRGALAEARALLREAAWVDGGVSAGSQATQAKRNEQLPLDSPALARIQALVLEAVERHPLLFSAALPKRIFPPMVNRYSGALNAYGDHVDAAIRHLRDSQGQAQRLRTDLSATLFLAEPDEYEGGELVIDTRLGEQRVKLAAGDLVLYPGNTVHRVEPVTHGARLAAFLWIESMVREDAQRDLLFDLDMNLMALRERHGDSPETVRLAGVYHNLLRLWADT</sequence>
<feature type="binding site" evidence="7">
    <location>
        <position position="163"/>
    </location>
    <ligand>
        <name>Fe cation</name>
        <dbReference type="ChEBI" id="CHEBI:24875"/>
    </ligand>
</feature>
<comment type="cofactor">
    <cofactor evidence="1 7">
        <name>L-ascorbate</name>
        <dbReference type="ChEBI" id="CHEBI:38290"/>
    </cofactor>
</comment>
<dbReference type="InterPro" id="IPR005123">
    <property type="entry name" value="Oxoglu/Fe-dep_dioxygenase_dom"/>
</dbReference>
<dbReference type="Pfam" id="PF18331">
    <property type="entry name" value="PKHD_C"/>
    <property type="match status" value="1"/>
</dbReference>
<feature type="domain" description="Fe2OG dioxygenase" evidence="8">
    <location>
        <begin position="78"/>
        <end position="182"/>
    </location>
</feature>
<dbReference type="PANTHER" id="PTHR41536">
    <property type="entry name" value="PKHD-TYPE HYDROXYLASE YBIX"/>
    <property type="match status" value="1"/>
</dbReference>
<evidence type="ECO:0000313" key="9">
    <source>
        <dbReference type="EMBL" id="MBQ0936670.1"/>
    </source>
</evidence>
<dbReference type="InterPro" id="IPR044862">
    <property type="entry name" value="Pro_4_hyd_alph_FE2OG_OXY"/>
</dbReference>
<reference evidence="9 10" key="1">
    <citation type="submission" date="2021-04" db="EMBL/GenBank/DDBJ databases">
        <title>The genome sequence of type strain Ideonella paludis KCTC 32238.</title>
        <authorList>
            <person name="Liu Y."/>
        </authorList>
    </citation>
    <scope>NUCLEOTIDE SEQUENCE [LARGE SCALE GENOMIC DNA]</scope>
    <source>
        <strain evidence="9 10">KCTC 32238</strain>
    </source>
</reference>
<evidence type="ECO:0000259" key="8">
    <source>
        <dbReference type="PROSITE" id="PS51471"/>
    </source>
</evidence>
<keyword evidence="10" id="KW-1185">Reference proteome</keyword>
<dbReference type="Pfam" id="PF13640">
    <property type="entry name" value="2OG-FeII_Oxy_3"/>
    <property type="match status" value="1"/>
</dbReference>
<proteinExistence type="inferred from homology"/>
<keyword evidence="4 7" id="KW-0223">Dioxygenase</keyword>
<keyword evidence="2 7" id="KW-0479">Metal-binding</keyword>
<name>A0ABS5DZT6_9BURK</name>
<accession>A0ABS5DZT6</accession>
<dbReference type="RefSeq" id="WP_210810034.1">
    <property type="nucleotide sequence ID" value="NZ_JAGQDG010000005.1"/>
</dbReference>